<evidence type="ECO:0000256" key="2">
    <source>
        <dbReference type="SAM" id="Phobius"/>
    </source>
</evidence>
<accession>A0A8K0JIY2</accession>
<evidence type="ECO:0000313" key="4">
    <source>
        <dbReference type="EMBL" id="KAG7531303.1"/>
    </source>
</evidence>
<dbReference type="GO" id="GO:0016491">
    <property type="term" value="F:oxidoreductase activity"/>
    <property type="evidence" value="ECO:0007669"/>
    <property type="project" value="InterPro"/>
</dbReference>
<dbReference type="PANTHER" id="PTHR37539:SF1">
    <property type="entry name" value="ER-BOUND OXYGENASE MPAB_MPAB'_RUBBER OXYGENASE CATALYTIC DOMAIN-CONTAINING PROTEIN"/>
    <property type="match status" value="1"/>
</dbReference>
<keyword evidence="2" id="KW-0472">Membrane</keyword>
<gene>
    <name evidence="4" type="ORF">FFLO_04481</name>
</gene>
<organism evidence="4 5">
    <name type="scientific">Filobasidium floriforme</name>
    <dbReference type="NCBI Taxonomy" id="5210"/>
    <lineage>
        <taxon>Eukaryota</taxon>
        <taxon>Fungi</taxon>
        <taxon>Dikarya</taxon>
        <taxon>Basidiomycota</taxon>
        <taxon>Agaricomycotina</taxon>
        <taxon>Tremellomycetes</taxon>
        <taxon>Filobasidiales</taxon>
        <taxon>Filobasidiaceae</taxon>
        <taxon>Filobasidium</taxon>
    </lineage>
</organism>
<dbReference type="EMBL" id="JABELV010000095">
    <property type="protein sequence ID" value="KAG7531303.1"/>
    <property type="molecule type" value="Genomic_DNA"/>
</dbReference>
<name>A0A8K0JIY2_9TREE</name>
<sequence>MPPISIDPTLSASEIVNAHHIENPEDTDRLQLGDIVESWDFTFRWDEDCMPASELEKWRQIPDPLVDEYLATLPTSLLSPKEDQLQILISQAEGSVSSVPSPSSSSTSTSSSNSTPCEPNLAARALLDHLTAAPPDGVKCSDETMRDAQECFYRFAGGLLLGTFYISLVGGFSSPRITSVLHQTSYLVAPIIKSKPQSTGSADIPRDSSFEPSQATSYNPTDDQINDVAYAPITPAVKQRTSVRLLETLQFVLDIMGSPVLSAQNIVPSPEDPKRLVVEQTQRLGPGCMTPLVGEGWKSTVRVRLLHGVVRRRVMSTVGKEREKGFDGTGRKVGYDFEKGQYWLASRRQPRLYMLISYLFADGYPLNAEDMLLTLASFCVAPLWACQRIGSPIPARLQSAYIAHWRHVGYYLGVPSSILERHMQVDLEPRKGNEKTDHMRGPNKIFASCLTHLFAHPKDLEDTQRLPPPTLPLLHTASDMPPFQTPLKNHFRAARFFLGDSLATALNIPRTTPFEQLRLRGYFLGVTLPERFGKVYWRRSWDVQRRNLTQHLLGIMVRHKLSGRRSMFRPHAIVPGQQTKQEPDLPDEVIALEKGEGELDHRAAMRSYLKYQALMIEMIVVGLGVVGLGGWAGWRVVDGIMTRLT</sequence>
<keyword evidence="2" id="KW-1133">Transmembrane helix</keyword>
<keyword evidence="5" id="KW-1185">Reference proteome</keyword>
<feature type="domain" description="ER-bound oxygenase mpaB/mpaB'/Rubber oxygenase catalytic" evidence="3">
    <location>
        <begin position="295"/>
        <end position="523"/>
    </location>
</feature>
<keyword evidence="2" id="KW-0812">Transmembrane</keyword>
<comment type="caution">
    <text evidence="4">The sequence shown here is derived from an EMBL/GenBank/DDBJ whole genome shotgun (WGS) entry which is preliminary data.</text>
</comment>
<feature type="transmembrane region" description="Helical" evidence="2">
    <location>
        <begin position="614"/>
        <end position="634"/>
    </location>
</feature>
<reference evidence="4" key="1">
    <citation type="submission" date="2020-04" db="EMBL/GenBank/DDBJ databases">
        <title>Analysis of mating type loci in Filobasidium floriforme.</title>
        <authorList>
            <person name="Nowrousian M."/>
        </authorList>
    </citation>
    <scope>NUCLEOTIDE SEQUENCE</scope>
    <source>
        <strain evidence="4">CBS 6242</strain>
    </source>
</reference>
<feature type="compositionally biased region" description="Low complexity" evidence="1">
    <location>
        <begin position="95"/>
        <end position="116"/>
    </location>
</feature>
<proteinExistence type="predicted"/>
<feature type="region of interest" description="Disordered" evidence="1">
    <location>
        <begin position="196"/>
        <end position="223"/>
    </location>
</feature>
<evidence type="ECO:0000256" key="1">
    <source>
        <dbReference type="SAM" id="MobiDB-lite"/>
    </source>
</evidence>
<dbReference type="InterPro" id="IPR037473">
    <property type="entry name" value="Lcp-like"/>
</dbReference>
<evidence type="ECO:0000313" key="5">
    <source>
        <dbReference type="Proteomes" id="UP000812966"/>
    </source>
</evidence>
<dbReference type="AlphaFoldDB" id="A0A8K0JIY2"/>
<feature type="region of interest" description="Disordered" evidence="1">
    <location>
        <begin position="95"/>
        <end position="118"/>
    </location>
</feature>
<feature type="compositionally biased region" description="Polar residues" evidence="1">
    <location>
        <begin position="210"/>
        <end position="223"/>
    </location>
</feature>
<dbReference type="Proteomes" id="UP000812966">
    <property type="component" value="Unassembled WGS sequence"/>
</dbReference>
<evidence type="ECO:0000259" key="3">
    <source>
        <dbReference type="Pfam" id="PF09995"/>
    </source>
</evidence>
<protein>
    <recommendedName>
        <fullName evidence="3">ER-bound oxygenase mpaB/mpaB'/Rubber oxygenase catalytic domain-containing protein</fullName>
    </recommendedName>
</protein>
<dbReference type="InterPro" id="IPR018713">
    <property type="entry name" value="MPAB/Lcp_cat_dom"/>
</dbReference>
<dbReference type="PANTHER" id="PTHR37539">
    <property type="entry name" value="SECRETED PROTEIN-RELATED"/>
    <property type="match status" value="1"/>
</dbReference>
<dbReference type="Pfam" id="PF09995">
    <property type="entry name" value="MPAB_Lcp_cat"/>
    <property type="match status" value="1"/>
</dbReference>